<dbReference type="InterPro" id="IPR027417">
    <property type="entry name" value="P-loop_NTPase"/>
</dbReference>
<feature type="domain" description="MnmE helical" evidence="1">
    <location>
        <begin position="20"/>
        <end position="110"/>
    </location>
</feature>
<dbReference type="AlphaFoldDB" id="A0A2U1QD29"/>
<name>A0A2U1QD29_ARTAN</name>
<protein>
    <submittedName>
        <fullName evidence="2">GTP binding domain-containing protein</fullName>
    </submittedName>
</protein>
<organism evidence="2 3">
    <name type="scientific">Artemisia annua</name>
    <name type="common">Sweet wormwood</name>
    <dbReference type="NCBI Taxonomy" id="35608"/>
    <lineage>
        <taxon>Eukaryota</taxon>
        <taxon>Viridiplantae</taxon>
        <taxon>Streptophyta</taxon>
        <taxon>Embryophyta</taxon>
        <taxon>Tracheophyta</taxon>
        <taxon>Spermatophyta</taxon>
        <taxon>Magnoliopsida</taxon>
        <taxon>eudicotyledons</taxon>
        <taxon>Gunneridae</taxon>
        <taxon>Pentapetalae</taxon>
        <taxon>asterids</taxon>
        <taxon>campanulids</taxon>
        <taxon>Asterales</taxon>
        <taxon>Asteraceae</taxon>
        <taxon>Asteroideae</taxon>
        <taxon>Anthemideae</taxon>
        <taxon>Artemisiinae</taxon>
        <taxon>Artemisia</taxon>
    </lineage>
</organism>
<accession>A0A2U1QD29</accession>
<evidence type="ECO:0000313" key="2">
    <source>
        <dbReference type="EMBL" id="PWA95911.1"/>
    </source>
</evidence>
<evidence type="ECO:0000313" key="3">
    <source>
        <dbReference type="Proteomes" id="UP000245207"/>
    </source>
</evidence>
<dbReference type="PANTHER" id="PTHR42714:SF2">
    <property type="entry name" value="TRNA MODIFICATION GTPASE GTPBP3, MITOCHONDRIAL"/>
    <property type="match status" value="1"/>
</dbReference>
<evidence type="ECO:0000259" key="1">
    <source>
        <dbReference type="Pfam" id="PF12631"/>
    </source>
</evidence>
<dbReference type="OrthoDB" id="188276at2759"/>
<dbReference type="GO" id="GO:0002098">
    <property type="term" value="P:tRNA wobble uridine modification"/>
    <property type="evidence" value="ECO:0007669"/>
    <property type="project" value="TreeGrafter"/>
</dbReference>
<dbReference type="Gene3D" id="3.40.50.300">
    <property type="entry name" value="P-loop containing nucleotide triphosphate hydrolases"/>
    <property type="match status" value="1"/>
</dbReference>
<dbReference type="Proteomes" id="UP000245207">
    <property type="component" value="Unassembled WGS sequence"/>
</dbReference>
<keyword evidence="3" id="KW-1185">Reference proteome</keyword>
<proteinExistence type="predicted"/>
<reference evidence="2 3" key="1">
    <citation type="journal article" date="2018" name="Mol. Plant">
        <title>The genome of Artemisia annua provides insight into the evolution of Asteraceae family and artemisinin biosynthesis.</title>
        <authorList>
            <person name="Shen Q."/>
            <person name="Zhang L."/>
            <person name="Liao Z."/>
            <person name="Wang S."/>
            <person name="Yan T."/>
            <person name="Shi P."/>
            <person name="Liu M."/>
            <person name="Fu X."/>
            <person name="Pan Q."/>
            <person name="Wang Y."/>
            <person name="Lv Z."/>
            <person name="Lu X."/>
            <person name="Zhang F."/>
            <person name="Jiang W."/>
            <person name="Ma Y."/>
            <person name="Chen M."/>
            <person name="Hao X."/>
            <person name="Li L."/>
            <person name="Tang Y."/>
            <person name="Lv G."/>
            <person name="Zhou Y."/>
            <person name="Sun X."/>
            <person name="Brodelius P.E."/>
            <person name="Rose J.K.C."/>
            <person name="Tang K."/>
        </authorList>
    </citation>
    <scope>NUCLEOTIDE SEQUENCE [LARGE SCALE GENOMIC DNA]</scope>
    <source>
        <strain evidence="3">cv. Huhao1</strain>
        <tissue evidence="2">Leaf</tissue>
    </source>
</reference>
<dbReference type="Gene3D" id="1.20.120.430">
    <property type="entry name" value="tRNA modification GTPase MnmE domain 2"/>
    <property type="match status" value="1"/>
</dbReference>
<dbReference type="EMBL" id="PKPP01000211">
    <property type="protein sequence ID" value="PWA95911.1"/>
    <property type="molecule type" value="Genomic_DNA"/>
</dbReference>
<comment type="caution">
    <text evidence="2">The sequence shown here is derived from an EMBL/GenBank/DDBJ whole genome shotgun (WGS) entry which is preliminary data.</text>
</comment>
<dbReference type="PANTHER" id="PTHR42714">
    <property type="entry name" value="TRNA MODIFICATION GTPASE GTPBP3"/>
    <property type="match status" value="1"/>
</dbReference>
<gene>
    <name evidence="2" type="ORF">CTI12_AA045540</name>
</gene>
<sequence>MATEDIAPAEFGHAFLLDFGQGIRDLEATILELVGFQNIPASRHTWAVNQRQCQQLLRATDALTRLRTSIEDDLLYDFWMIDLRDAALKLGQICEDISEEVLTTIFGKFCIDNNKLADTTNYINLSGRVIYV</sequence>
<dbReference type="InterPro" id="IPR027368">
    <property type="entry name" value="MnmE_dom2"/>
</dbReference>
<dbReference type="GO" id="GO:0030488">
    <property type="term" value="P:tRNA methylation"/>
    <property type="evidence" value="ECO:0007669"/>
    <property type="project" value="TreeGrafter"/>
</dbReference>
<dbReference type="InterPro" id="IPR025867">
    <property type="entry name" value="MnmE_helical"/>
</dbReference>
<dbReference type="GO" id="GO:0005829">
    <property type="term" value="C:cytosol"/>
    <property type="evidence" value="ECO:0007669"/>
    <property type="project" value="TreeGrafter"/>
</dbReference>
<dbReference type="SUPFAM" id="SSF116878">
    <property type="entry name" value="TrmE connector domain"/>
    <property type="match status" value="1"/>
</dbReference>
<dbReference type="STRING" id="35608.A0A2U1QD29"/>
<dbReference type="Pfam" id="PF12631">
    <property type="entry name" value="MnmE_helical"/>
    <property type="match status" value="1"/>
</dbReference>